<sequence>MQDPNQPSKLPSLMPFVVIAAVLVLIFVGVSLFPVFKRYMVQQDCIASGQTSCVQPH</sequence>
<proteinExistence type="predicted"/>
<evidence type="ECO:0000313" key="3">
    <source>
        <dbReference type="Proteomes" id="UP001524587"/>
    </source>
</evidence>
<dbReference type="Proteomes" id="UP001524587">
    <property type="component" value="Unassembled WGS sequence"/>
</dbReference>
<evidence type="ECO:0000256" key="1">
    <source>
        <dbReference type="SAM" id="Phobius"/>
    </source>
</evidence>
<name>A0ABT1W5K8_9PROT</name>
<protein>
    <submittedName>
        <fullName evidence="2">Uncharacterized protein</fullName>
    </submittedName>
</protein>
<accession>A0ABT1W5K8</accession>
<keyword evidence="1" id="KW-0472">Membrane</keyword>
<keyword evidence="1" id="KW-0812">Transmembrane</keyword>
<comment type="caution">
    <text evidence="2">The sequence shown here is derived from an EMBL/GenBank/DDBJ whole genome shotgun (WGS) entry which is preliminary data.</text>
</comment>
<evidence type="ECO:0000313" key="2">
    <source>
        <dbReference type="EMBL" id="MCQ8278139.1"/>
    </source>
</evidence>
<feature type="transmembrane region" description="Helical" evidence="1">
    <location>
        <begin position="12"/>
        <end position="33"/>
    </location>
</feature>
<keyword evidence="1" id="KW-1133">Transmembrane helix</keyword>
<dbReference type="EMBL" id="JAMSKV010000004">
    <property type="protein sequence ID" value="MCQ8278139.1"/>
    <property type="molecule type" value="Genomic_DNA"/>
</dbReference>
<reference evidence="2 3" key="1">
    <citation type="submission" date="2022-06" db="EMBL/GenBank/DDBJ databases">
        <title>Endosaccharibacter gen. nov., sp. nov., endophytic bacteria isolated from sugarcane.</title>
        <authorList>
            <person name="Pitiwittayakul N."/>
            <person name="Yukphan P."/>
            <person name="Charoenyingcharoen P."/>
            <person name="Tanasupawat S."/>
        </authorList>
    </citation>
    <scope>NUCLEOTIDE SEQUENCE [LARGE SCALE GENOMIC DNA]</scope>
    <source>
        <strain evidence="2 3">KSS8</strain>
    </source>
</reference>
<organism evidence="2 3">
    <name type="scientific">Endosaccharibacter trunci</name>
    <dbReference type="NCBI Taxonomy" id="2812733"/>
    <lineage>
        <taxon>Bacteria</taxon>
        <taxon>Pseudomonadati</taxon>
        <taxon>Pseudomonadota</taxon>
        <taxon>Alphaproteobacteria</taxon>
        <taxon>Acetobacterales</taxon>
        <taxon>Acetobacteraceae</taxon>
        <taxon>Endosaccharibacter</taxon>
    </lineage>
</organism>
<dbReference type="RefSeq" id="WP_422863598.1">
    <property type="nucleotide sequence ID" value="NZ_JAMSKV010000004.1"/>
</dbReference>
<keyword evidence="3" id="KW-1185">Reference proteome</keyword>
<gene>
    <name evidence="2" type="ORF">NFI95_06715</name>
</gene>